<dbReference type="InterPro" id="IPR016032">
    <property type="entry name" value="Sig_transdc_resp-reg_C-effctor"/>
</dbReference>
<dbReference type="InterPro" id="IPR036388">
    <property type="entry name" value="WH-like_DNA-bd_sf"/>
</dbReference>
<keyword evidence="6" id="KW-1185">Reference proteome</keyword>
<dbReference type="GO" id="GO:0006355">
    <property type="term" value="P:regulation of DNA-templated transcription"/>
    <property type="evidence" value="ECO:0007669"/>
    <property type="project" value="InterPro"/>
</dbReference>
<organism evidence="5 6">
    <name type="scientific">Actinomadura rubteroloni</name>
    <dbReference type="NCBI Taxonomy" id="1926885"/>
    <lineage>
        <taxon>Bacteria</taxon>
        <taxon>Bacillati</taxon>
        <taxon>Actinomycetota</taxon>
        <taxon>Actinomycetes</taxon>
        <taxon>Streptosporangiales</taxon>
        <taxon>Thermomonosporaceae</taxon>
        <taxon>Actinomadura</taxon>
    </lineage>
</organism>
<dbReference type="PANTHER" id="PTHR43214">
    <property type="entry name" value="TWO-COMPONENT RESPONSE REGULATOR"/>
    <property type="match status" value="1"/>
</dbReference>
<evidence type="ECO:0000259" key="4">
    <source>
        <dbReference type="PROSITE" id="PS50043"/>
    </source>
</evidence>
<dbReference type="SUPFAM" id="SSF46894">
    <property type="entry name" value="C-terminal effector domain of the bipartite response regulators"/>
    <property type="match status" value="1"/>
</dbReference>
<dbReference type="SMART" id="SM00421">
    <property type="entry name" value="HTH_LUXR"/>
    <property type="match status" value="1"/>
</dbReference>
<feature type="domain" description="HTH luxR-type" evidence="4">
    <location>
        <begin position="148"/>
        <end position="213"/>
    </location>
</feature>
<proteinExistence type="predicted"/>
<dbReference type="PROSITE" id="PS50043">
    <property type="entry name" value="HTH_LUXR_2"/>
    <property type="match status" value="1"/>
</dbReference>
<dbReference type="EMBL" id="MTBP01000003">
    <property type="protein sequence ID" value="POM23275.1"/>
    <property type="molecule type" value="Genomic_DNA"/>
</dbReference>
<keyword evidence="3" id="KW-0804">Transcription</keyword>
<accession>A0A2P4UDZ7</accession>
<evidence type="ECO:0000313" key="6">
    <source>
        <dbReference type="Proteomes" id="UP000242367"/>
    </source>
</evidence>
<dbReference type="Gene3D" id="1.10.10.10">
    <property type="entry name" value="Winged helix-like DNA-binding domain superfamily/Winged helix DNA-binding domain"/>
    <property type="match status" value="1"/>
</dbReference>
<evidence type="ECO:0000256" key="2">
    <source>
        <dbReference type="ARBA" id="ARBA00023125"/>
    </source>
</evidence>
<dbReference type="Proteomes" id="UP000242367">
    <property type="component" value="Unassembled WGS sequence"/>
</dbReference>
<dbReference type="PANTHER" id="PTHR43214:SF24">
    <property type="entry name" value="TRANSCRIPTIONAL REGULATORY PROTEIN NARL-RELATED"/>
    <property type="match status" value="1"/>
</dbReference>
<evidence type="ECO:0000256" key="3">
    <source>
        <dbReference type="ARBA" id="ARBA00023163"/>
    </source>
</evidence>
<sequence length="216" mass="24072">MSITVQGEQALFEHAAHLFGDVRDEFVCAAEDMWTWTAPSARDRLRAIRSQRPPGSRVCKLYTPKALADEADEHALVEVSAAGVEVRICLTPLPHETIVMDRRFAIMAGPPTRGVRSYTLVEEPAVVASILSLYWATWEKSPTLASFRADRTPSLSPESRDILRLLARGLKDEAAARHLNLSLRTYRRRVAEILLLLNADSRFQAGQKAQELGLVP</sequence>
<dbReference type="RefSeq" id="WP_235828566.1">
    <property type="nucleotide sequence ID" value="NZ_MTBP01000003.1"/>
</dbReference>
<evidence type="ECO:0000313" key="5">
    <source>
        <dbReference type="EMBL" id="POM23275.1"/>
    </source>
</evidence>
<gene>
    <name evidence="5" type="ORF">BTM25_44280</name>
</gene>
<keyword evidence="2" id="KW-0238">DNA-binding</keyword>
<dbReference type="InterPro" id="IPR000792">
    <property type="entry name" value="Tscrpt_reg_LuxR_C"/>
</dbReference>
<protein>
    <recommendedName>
        <fullName evidence="4">HTH luxR-type domain-containing protein</fullName>
    </recommendedName>
</protein>
<keyword evidence="1" id="KW-0805">Transcription regulation</keyword>
<name>A0A2P4UDZ7_9ACTN</name>
<dbReference type="AlphaFoldDB" id="A0A2P4UDZ7"/>
<dbReference type="GO" id="GO:0003677">
    <property type="term" value="F:DNA binding"/>
    <property type="evidence" value="ECO:0007669"/>
    <property type="project" value="UniProtKB-KW"/>
</dbReference>
<comment type="caution">
    <text evidence="5">The sequence shown here is derived from an EMBL/GenBank/DDBJ whole genome shotgun (WGS) entry which is preliminary data.</text>
</comment>
<dbReference type="InterPro" id="IPR039420">
    <property type="entry name" value="WalR-like"/>
</dbReference>
<evidence type="ECO:0000256" key="1">
    <source>
        <dbReference type="ARBA" id="ARBA00023015"/>
    </source>
</evidence>
<reference evidence="5 6" key="1">
    <citation type="journal article" date="2017" name="Chemistry">
        <title>Isolation, Biosynthesis and Chemical Modifications of Rubterolones A-F: Rare Tropolone Alkaloids from Actinomadura sp. 5-2.</title>
        <authorList>
            <person name="Guo H."/>
            <person name="Benndorf R."/>
            <person name="Leichnitz D."/>
            <person name="Klassen J.L."/>
            <person name="Vollmers J."/>
            <person name="Gorls H."/>
            <person name="Steinacker M."/>
            <person name="Weigel C."/>
            <person name="Dahse H.M."/>
            <person name="Kaster A.K."/>
            <person name="de Beer Z.W."/>
            <person name="Poulsen M."/>
            <person name="Beemelmanns C."/>
        </authorList>
    </citation>
    <scope>NUCLEOTIDE SEQUENCE [LARGE SCALE GENOMIC DNA]</scope>
    <source>
        <strain evidence="5 6">5-2</strain>
    </source>
</reference>